<dbReference type="InterPro" id="IPR022998">
    <property type="entry name" value="ThiamineP_synth_TenI"/>
</dbReference>
<dbReference type="PANTHER" id="PTHR20857">
    <property type="entry name" value="THIAMINE-PHOSPHATE PYROPHOSPHORYLASE"/>
    <property type="match status" value="1"/>
</dbReference>
<keyword evidence="5" id="KW-1185">Reference proteome</keyword>
<dbReference type="EMBL" id="NSGH01000011">
    <property type="protein sequence ID" value="PBB05551.1"/>
    <property type="molecule type" value="Genomic_DNA"/>
</dbReference>
<feature type="domain" description="Thiamine phosphate synthase/TenI" evidence="3">
    <location>
        <begin position="17"/>
        <end position="190"/>
    </location>
</feature>
<dbReference type="PANTHER" id="PTHR20857:SF22">
    <property type="entry name" value="THIAZOLE TAUTOMERASE"/>
    <property type="match status" value="1"/>
</dbReference>
<dbReference type="SUPFAM" id="SSF51391">
    <property type="entry name" value="Thiamin phosphate synthase"/>
    <property type="match status" value="1"/>
</dbReference>
<evidence type="ECO:0000256" key="2">
    <source>
        <dbReference type="ARBA" id="ARBA00022977"/>
    </source>
</evidence>
<comment type="pathway">
    <text evidence="1">Cofactor biosynthesis; thiamine diphosphate biosynthesis.</text>
</comment>
<evidence type="ECO:0000313" key="4">
    <source>
        <dbReference type="EMBL" id="PBB05551.1"/>
    </source>
</evidence>
<accession>A0ABX4HQQ8</accession>
<evidence type="ECO:0000313" key="5">
    <source>
        <dbReference type="Proteomes" id="UP000217561"/>
    </source>
</evidence>
<dbReference type="RefSeq" id="WP_095822175.1">
    <property type="nucleotide sequence ID" value="NZ_NSGH01000011.1"/>
</dbReference>
<dbReference type="Proteomes" id="UP000217561">
    <property type="component" value="Unassembled WGS sequence"/>
</dbReference>
<dbReference type="Gene3D" id="3.20.20.70">
    <property type="entry name" value="Aldolase class I"/>
    <property type="match status" value="1"/>
</dbReference>
<protein>
    <submittedName>
        <fullName evidence="4">Thiamine phosphate synthase</fullName>
    </submittedName>
</protein>
<dbReference type="CDD" id="cd00564">
    <property type="entry name" value="TMP_TenI"/>
    <property type="match status" value="1"/>
</dbReference>
<gene>
    <name evidence="4" type="ORF">CKW00_08175</name>
</gene>
<organism evidence="4 5">
    <name type="scientific">Salimicrobium humidisoli</name>
    <dbReference type="NCBI Taxonomy" id="2029857"/>
    <lineage>
        <taxon>Bacteria</taxon>
        <taxon>Bacillati</taxon>
        <taxon>Bacillota</taxon>
        <taxon>Bacilli</taxon>
        <taxon>Bacillales</taxon>
        <taxon>Bacillaceae</taxon>
        <taxon>Salimicrobium</taxon>
    </lineage>
</organism>
<keyword evidence="2" id="KW-0784">Thiamine biosynthesis</keyword>
<evidence type="ECO:0000259" key="3">
    <source>
        <dbReference type="Pfam" id="PF02581"/>
    </source>
</evidence>
<proteinExistence type="predicted"/>
<dbReference type="InterPro" id="IPR013785">
    <property type="entry name" value="Aldolase_TIM"/>
</dbReference>
<sequence>MKLKQPDQDSAGKIHVISTGRQSGEELIGIIGQVLPYVDAVHLREKEWSDKQTVRFTRQLYSSGVPRHKLILNHRASIADKVKAKGVQLTQASMDQAKVRRLYPDLMIGCSVHSVQEAVTAWHAGADYLVFGHVFPSSSKPGLPPKGIRELEKVVHQVGVPILAIGGITPENTRTVMEAGASGVAVLSGVLLADDPVKKAAAYREAVRKGGAGNV</sequence>
<name>A0ABX4HQQ8_9BACI</name>
<comment type="caution">
    <text evidence="4">The sequence shown here is derived from an EMBL/GenBank/DDBJ whole genome shotgun (WGS) entry which is preliminary data.</text>
</comment>
<dbReference type="InterPro" id="IPR036206">
    <property type="entry name" value="ThiamineP_synth_sf"/>
</dbReference>
<dbReference type="Pfam" id="PF02581">
    <property type="entry name" value="TMP-TENI"/>
    <property type="match status" value="1"/>
</dbReference>
<reference evidence="4 5" key="1">
    <citation type="submission" date="2017-08" db="EMBL/GenBank/DDBJ databases">
        <title>Salimicrobium alkalisoli sp. nov., isolated from saline alkaline soil.</title>
        <authorList>
            <person name="Zhang G."/>
            <person name="Xiong Q."/>
        </authorList>
    </citation>
    <scope>NUCLEOTIDE SEQUENCE [LARGE SCALE GENOMIC DNA]</scope>
    <source>
        <strain evidence="4 5">WN024</strain>
    </source>
</reference>
<evidence type="ECO:0000256" key="1">
    <source>
        <dbReference type="ARBA" id="ARBA00004948"/>
    </source>
</evidence>